<comment type="subcellular location">
    <subcellularLocation>
        <location evidence="1">Cell inner membrane</location>
        <topology evidence="1">Multi-pass membrane protein</topology>
    </subcellularLocation>
</comment>
<feature type="domain" description="ABC transporter" evidence="11">
    <location>
        <begin position="2"/>
        <end position="240"/>
    </location>
</feature>
<accession>A0ABT2Y5P6</accession>
<keyword evidence="8 10" id="KW-0472">Membrane</keyword>
<keyword evidence="2" id="KW-0813">Transport</keyword>
<dbReference type="Pfam" id="PF02687">
    <property type="entry name" value="FtsX"/>
    <property type="match status" value="1"/>
</dbReference>
<protein>
    <submittedName>
        <fullName evidence="12">ATP-binding cassette domain-containing protein</fullName>
    </submittedName>
</protein>
<organism evidence="12 13">
    <name type="scientific">Paracholeplasma manati</name>
    <dbReference type="NCBI Taxonomy" id="591373"/>
    <lineage>
        <taxon>Bacteria</taxon>
        <taxon>Bacillati</taxon>
        <taxon>Mycoplasmatota</taxon>
        <taxon>Mollicutes</taxon>
        <taxon>Acholeplasmatales</taxon>
        <taxon>Acholeplasmataceae</taxon>
        <taxon>Paracholeplasma</taxon>
    </lineage>
</organism>
<dbReference type="InterPro" id="IPR017871">
    <property type="entry name" value="ABC_transporter-like_CS"/>
</dbReference>
<dbReference type="CDD" id="cd03255">
    <property type="entry name" value="ABC_MJ0796_LolCDE_FtsE"/>
    <property type="match status" value="1"/>
</dbReference>
<comment type="similarity">
    <text evidence="9">Belongs to the ABC transporter superfamily. Macrolide exporter (TC 3.A.1.122) family.</text>
</comment>
<dbReference type="Proteomes" id="UP001177160">
    <property type="component" value="Unassembled WGS sequence"/>
</dbReference>
<evidence type="ECO:0000256" key="7">
    <source>
        <dbReference type="ARBA" id="ARBA00022989"/>
    </source>
</evidence>
<name>A0ABT2Y5P6_9MOLU</name>
<dbReference type="Pfam" id="PF00005">
    <property type="entry name" value="ABC_tran"/>
    <property type="match status" value="1"/>
</dbReference>
<evidence type="ECO:0000256" key="3">
    <source>
        <dbReference type="ARBA" id="ARBA00022475"/>
    </source>
</evidence>
<dbReference type="SMART" id="SM00382">
    <property type="entry name" value="AAA"/>
    <property type="match status" value="1"/>
</dbReference>
<dbReference type="RefSeq" id="WP_263607428.1">
    <property type="nucleotide sequence ID" value="NZ_JAOVQM010000001.1"/>
</dbReference>
<evidence type="ECO:0000313" key="13">
    <source>
        <dbReference type="Proteomes" id="UP001177160"/>
    </source>
</evidence>
<feature type="transmembrane region" description="Helical" evidence="10">
    <location>
        <begin position="642"/>
        <end position="670"/>
    </location>
</feature>
<dbReference type="Gene3D" id="3.40.50.300">
    <property type="entry name" value="P-loop containing nucleotide triphosphate hydrolases"/>
    <property type="match status" value="1"/>
</dbReference>
<evidence type="ECO:0000256" key="8">
    <source>
        <dbReference type="ARBA" id="ARBA00023136"/>
    </source>
</evidence>
<evidence type="ECO:0000256" key="6">
    <source>
        <dbReference type="ARBA" id="ARBA00022840"/>
    </source>
</evidence>
<dbReference type="PROSITE" id="PS00211">
    <property type="entry name" value="ABC_TRANSPORTER_1"/>
    <property type="match status" value="1"/>
</dbReference>
<gene>
    <name evidence="12" type="ORF">N7548_00550</name>
</gene>
<dbReference type="InterPro" id="IPR003439">
    <property type="entry name" value="ABC_transporter-like_ATP-bd"/>
</dbReference>
<dbReference type="InterPro" id="IPR003838">
    <property type="entry name" value="ABC3_permease_C"/>
</dbReference>
<dbReference type="InterPro" id="IPR027417">
    <property type="entry name" value="P-loop_NTPase"/>
</dbReference>
<evidence type="ECO:0000256" key="4">
    <source>
        <dbReference type="ARBA" id="ARBA00022692"/>
    </source>
</evidence>
<evidence type="ECO:0000256" key="1">
    <source>
        <dbReference type="ARBA" id="ARBA00004429"/>
    </source>
</evidence>
<dbReference type="EMBL" id="JAOVQM010000001">
    <property type="protein sequence ID" value="MCV2231315.1"/>
    <property type="molecule type" value="Genomic_DNA"/>
</dbReference>
<keyword evidence="13" id="KW-1185">Reference proteome</keyword>
<evidence type="ECO:0000256" key="5">
    <source>
        <dbReference type="ARBA" id="ARBA00022741"/>
    </source>
</evidence>
<keyword evidence="4 10" id="KW-0812">Transmembrane</keyword>
<dbReference type="InterPro" id="IPR003593">
    <property type="entry name" value="AAA+_ATPase"/>
</dbReference>
<comment type="caution">
    <text evidence="12">The sequence shown here is derived from an EMBL/GenBank/DDBJ whole genome shotgun (WGS) entry which is preliminary data.</text>
</comment>
<evidence type="ECO:0000313" key="12">
    <source>
        <dbReference type="EMBL" id="MCV2231315.1"/>
    </source>
</evidence>
<dbReference type="PROSITE" id="PS50893">
    <property type="entry name" value="ABC_TRANSPORTER_2"/>
    <property type="match status" value="1"/>
</dbReference>
<keyword evidence="3" id="KW-1003">Cell membrane</keyword>
<feature type="transmembrane region" description="Helical" evidence="10">
    <location>
        <begin position="737"/>
        <end position="757"/>
    </location>
</feature>
<sequence>MLTLKNIKKNYVLGNQTFKALDGIDIEFRKNEFVAILGASGSGKTTLLNIIGGLDRYTSGDLIINDKSTKSFKDADWDSYRNTAIGFVFQSYNLIPHLSILDNVEIALRLSGVGSVERKKRAKQALYDVGLIDHIHKRSNQLSGGQMQRVAIARALINNPAILLADEPTGALDSKTSEQIMSLIQDISKDRLVIMVTHNPEIASNYADRIIRLVDGKVVEDTHPLVSNTSNKEKDRLELKKVSMGFLTAVKSSFNNLLTKKGRSLITMLAGSIGIIGVALVLSLSTGMTQYVNGLQSDTLAGFPLTITEVVRTNTFGPGGGNSPFASDADIATEFPDEPIIYAYDELANTTIHTNVLDEAFLTYLDGLESSLYNSISTTKSLSMHILAETSLGTYTSISTNQSSGTMFGSSSLIFEVPNSPDFIQSQYDVLAGTYPNEYNELVLVIDSNNRLSVEILEALGVGIEENYTFNDFLGKTFKVIPNNTYYTENNGVYIPQSNQEDMYTSSDGITLEIVGIIRVNEAASSELLSTGIGYLTDLTDHMLAIESTSDIVTAQLNQPNTNVLTGMSFNTQVTYDQVMKTIGGDTTPTGVQIYPVSFDAKDEIKAYLDAYNVGKTQNEAIIYTDTAETISSTISSLINTITIVLAALAGVSLVVSSIMIGIITYVSVVERTKEIGIMRSIGARKRDISRIFNAETLLIGLASGIFGIIVTLIVALPANVIIENLIQVNNIVILTWNNALLLILLSAMLTLVAGLIPSRIAANKDPVVALRTE</sequence>
<dbReference type="PANTHER" id="PTHR42798:SF6">
    <property type="entry name" value="CELL DIVISION ATP-BINDING PROTEIN FTSE"/>
    <property type="match status" value="1"/>
</dbReference>
<dbReference type="SUPFAM" id="SSF52540">
    <property type="entry name" value="P-loop containing nucleoside triphosphate hydrolases"/>
    <property type="match status" value="1"/>
</dbReference>
<dbReference type="PANTHER" id="PTHR42798">
    <property type="entry name" value="LIPOPROTEIN-RELEASING SYSTEM ATP-BINDING PROTEIN LOLD"/>
    <property type="match status" value="1"/>
</dbReference>
<dbReference type="GO" id="GO:0005524">
    <property type="term" value="F:ATP binding"/>
    <property type="evidence" value="ECO:0007669"/>
    <property type="project" value="UniProtKB-KW"/>
</dbReference>
<evidence type="ECO:0000256" key="2">
    <source>
        <dbReference type="ARBA" id="ARBA00022448"/>
    </source>
</evidence>
<evidence type="ECO:0000256" key="10">
    <source>
        <dbReference type="SAM" id="Phobius"/>
    </source>
</evidence>
<feature type="transmembrane region" description="Helical" evidence="10">
    <location>
        <begin position="265"/>
        <end position="284"/>
    </location>
</feature>
<evidence type="ECO:0000256" key="9">
    <source>
        <dbReference type="ARBA" id="ARBA00038388"/>
    </source>
</evidence>
<feature type="transmembrane region" description="Helical" evidence="10">
    <location>
        <begin position="691"/>
        <end position="717"/>
    </location>
</feature>
<keyword evidence="6 12" id="KW-0067">ATP-binding</keyword>
<dbReference type="InterPro" id="IPR017911">
    <property type="entry name" value="MacB-like_ATP-bd"/>
</dbReference>
<proteinExistence type="inferred from homology"/>
<evidence type="ECO:0000259" key="11">
    <source>
        <dbReference type="PROSITE" id="PS50893"/>
    </source>
</evidence>
<reference evidence="12" key="1">
    <citation type="submission" date="2022-09" db="EMBL/GenBank/DDBJ databases">
        <title>Novel Mycoplasma species identified in domestic and wild animals.</title>
        <authorList>
            <person name="Volokhov D.V."/>
            <person name="Furtak V.A."/>
            <person name="Zagorodnyaya T.A."/>
        </authorList>
    </citation>
    <scope>NUCLEOTIDE SEQUENCE</scope>
    <source>
        <strain evidence="12">Oakley</strain>
    </source>
</reference>
<keyword evidence="7 10" id="KW-1133">Transmembrane helix</keyword>
<keyword evidence="5" id="KW-0547">Nucleotide-binding</keyword>